<dbReference type="PANTHER" id="PTHR43727:SF2">
    <property type="entry name" value="GROUP IV DECARBOXYLASE"/>
    <property type="match status" value="1"/>
</dbReference>
<dbReference type="GeneID" id="61868852"/>
<dbReference type="Pfam" id="PF02784">
    <property type="entry name" value="Orn_Arg_deC_N"/>
    <property type="match status" value="1"/>
</dbReference>
<evidence type="ECO:0000256" key="2">
    <source>
        <dbReference type="ARBA" id="ARBA00022793"/>
    </source>
</evidence>
<dbReference type="InterPro" id="IPR022653">
    <property type="entry name" value="De-COase2_pyr-phos_BS"/>
</dbReference>
<comment type="caution">
    <text evidence="8">The sequence shown here is derived from an EMBL/GenBank/DDBJ whole genome shotgun (WGS) entry which is preliminary data.</text>
</comment>
<proteinExistence type="inferred from homology"/>
<dbReference type="InterPro" id="IPR000183">
    <property type="entry name" value="Orn/DAP/Arg_de-COase"/>
</dbReference>
<dbReference type="PRINTS" id="PR01181">
    <property type="entry name" value="DAPDCRBXLASE"/>
</dbReference>
<dbReference type="PROSITE" id="PS00878">
    <property type="entry name" value="ODR_DC_2_1"/>
    <property type="match status" value="1"/>
</dbReference>
<dbReference type="PANTHER" id="PTHR43727">
    <property type="entry name" value="DIAMINOPIMELATE DECARBOXYLASE"/>
    <property type="match status" value="1"/>
</dbReference>
<dbReference type="InterPro" id="IPR009006">
    <property type="entry name" value="Ala_racemase/Decarboxylase_C"/>
</dbReference>
<dbReference type="InterPro" id="IPR022657">
    <property type="entry name" value="De-COase2_CS"/>
</dbReference>
<protein>
    <submittedName>
        <fullName evidence="8">Diaminopimelate decarboxylase</fullName>
        <ecNumber evidence="8">4.1.1.20</ecNumber>
    </submittedName>
</protein>
<evidence type="ECO:0000313" key="9">
    <source>
        <dbReference type="Proteomes" id="UP001569511"/>
    </source>
</evidence>
<dbReference type="Pfam" id="PF00278">
    <property type="entry name" value="Orn_DAP_Arg_deC"/>
    <property type="match status" value="1"/>
</dbReference>
<dbReference type="SUPFAM" id="SSF51419">
    <property type="entry name" value="PLP-binding barrel"/>
    <property type="match status" value="1"/>
</dbReference>
<feature type="domain" description="Orn/DAP/Arg decarboxylase 2 C-terminal" evidence="6">
    <location>
        <begin position="275"/>
        <end position="362"/>
    </location>
</feature>
<keyword evidence="4 8" id="KW-0456">Lyase</keyword>
<dbReference type="Gene3D" id="3.20.20.10">
    <property type="entry name" value="Alanine racemase"/>
    <property type="match status" value="1"/>
</dbReference>
<evidence type="ECO:0000259" key="7">
    <source>
        <dbReference type="Pfam" id="PF02784"/>
    </source>
</evidence>
<keyword evidence="3" id="KW-0663">Pyridoxal phosphate</keyword>
<dbReference type="InterPro" id="IPR022644">
    <property type="entry name" value="De-COase2_N"/>
</dbReference>
<keyword evidence="9" id="KW-1185">Reference proteome</keyword>
<dbReference type="RefSeq" id="WP_005771899.1">
    <property type="nucleotide sequence ID" value="NZ_JBGMSW010000009.1"/>
</dbReference>
<dbReference type="Proteomes" id="UP001569511">
    <property type="component" value="Unassembled WGS sequence"/>
</dbReference>
<dbReference type="InterPro" id="IPR022643">
    <property type="entry name" value="De-COase2_C"/>
</dbReference>
<name>A0ABV4PWL7_9PSED</name>
<accession>A0ABV4PWL7</accession>
<dbReference type="Gene3D" id="2.40.37.10">
    <property type="entry name" value="Lyase, Ornithine Decarboxylase, Chain A, domain 1"/>
    <property type="match status" value="1"/>
</dbReference>
<dbReference type="CDD" id="cd06828">
    <property type="entry name" value="PLPDE_III_DapDC"/>
    <property type="match status" value="1"/>
</dbReference>
<dbReference type="PRINTS" id="PR01179">
    <property type="entry name" value="ODADCRBXLASE"/>
</dbReference>
<evidence type="ECO:0000313" key="8">
    <source>
        <dbReference type="EMBL" id="MFA0977008.1"/>
    </source>
</evidence>
<dbReference type="SUPFAM" id="SSF50621">
    <property type="entry name" value="Alanine racemase C-terminal domain-like"/>
    <property type="match status" value="1"/>
</dbReference>
<dbReference type="EC" id="4.1.1.20" evidence="8"/>
<feature type="domain" description="Orn/DAP/Arg decarboxylase 2 N-terminal" evidence="7">
    <location>
        <begin position="33"/>
        <end position="273"/>
    </location>
</feature>
<evidence type="ECO:0000256" key="5">
    <source>
        <dbReference type="RuleBase" id="RU003737"/>
    </source>
</evidence>
<dbReference type="PROSITE" id="PS00879">
    <property type="entry name" value="ODR_DC_2_2"/>
    <property type="match status" value="1"/>
</dbReference>
<gene>
    <name evidence="8" type="ORF">ACDH57_16510</name>
</gene>
<sequence length="420" mass="46137">MPISESFARRLFPLLDELTNTYPTPFHIYDERAIVQTHRNVAQAFADSAFRQYFAVKALPTPAILSLLLKEGSGLDCSSPVELMLAERLGARGDDIVFTSNNTSLSEYQMALQAGALVTFDDRSMLEQVIALPDIVAFRVSPHGVIARSSQMGNAQQSKFGIPEAELVQSYREAWDRGARRFGIHGMMCANELSLEAAVQAGVQVIEVGARVAREAGIELEYINIGGGLGIPYRIDDQALDLTAYADALKRALKQAFPHNTPKLLMELGRYISGPHGVLVSRVINRCSKGREIVGLDASMSALMRPGLYGAYHHLTLPFADQRPEGVFDVVGALCENFDKFAVDRLLPSPLIGDLALIHDTGAHGHAMGFTYNGRLRPAELMLTDDGDVVEIRRAETFDDHTGPIQWQPVDVFNPTRCVK</sequence>
<dbReference type="GO" id="GO:0008836">
    <property type="term" value="F:diaminopimelate decarboxylase activity"/>
    <property type="evidence" value="ECO:0007669"/>
    <property type="project" value="UniProtKB-EC"/>
</dbReference>
<evidence type="ECO:0000256" key="4">
    <source>
        <dbReference type="ARBA" id="ARBA00023239"/>
    </source>
</evidence>
<dbReference type="InterPro" id="IPR029066">
    <property type="entry name" value="PLP-binding_barrel"/>
</dbReference>
<dbReference type="InterPro" id="IPR002986">
    <property type="entry name" value="DAP_deCOOHase_LysA"/>
</dbReference>
<comment type="cofactor">
    <cofactor evidence="1">
        <name>pyridoxal 5'-phosphate</name>
        <dbReference type="ChEBI" id="CHEBI:597326"/>
    </cofactor>
</comment>
<evidence type="ECO:0000259" key="6">
    <source>
        <dbReference type="Pfam" id="PF00278"/>
    </source>
</evidence>
<comment type="similarity">
    <text evidence="5">Belongs to the Orn/Lys/Arg decarboxylase class-II family.</text>
</comment>
<evidence type="ECO:0000256" key="3">
    <source>
        <dbReference type="ARBA" id="ARBA00022898"/>
    </source>
</evidence>
<organism evidence="8 9">
    <name type="scientific">Pseudomonas ficuserectae</name>
    <dbReference type="NCBI Taxonomy" id="53410"/>
    <lineage>
        <taxon>Bacteria</taxon>
        <taxon>Pseudomonadati</taxon>
        <taxon>Pseudomonadota</taxon>
        <taxon>Gammaproteobacteria</taxon>
        <taxon>Pseudomonadales</taxon>
        <taxon>Pseudomonadaceae</taxon>
        <taxon>Pseudomonas</taxon>
    </lineage>
</organism>
<reference evidence="8 9" key="1">
    <citation type="submission" date="2024-06" db="EMBL/GenBank/DDBJ databases">
        <title>Genome sequences for Pseudomonas syringae strains with characterized LPS.</title>
        <authorList>
            <person name="Baltrus D.A."/>
            <person name="Krings L."/>
        </authorList>
    </citation>
    <scope>NUCLEOTIDE SEQUENCE [LARGE SCALE GENOMIC DNA]</scope>
    <source>
        <strain evidence="8 9">NCPPB79</strain>
    </source>
</reference>
<evidence type="ECO:0000256" key="1">
    <source>
        <dbReference type="ARBA" id="ARBA00001933"/>
    </source>
</evidence>
<dbReference type="EMBL" id="JBGMSW010000009">
    <property type="protein sequence ID" value="MFA0977008.1"/>
    <property type="molecule type" value="Genomic_DNA"/>
</dbReference>
<keyword evidence="2" id="KW-0210">Decarboxylase</keyword>